<keyword evidence="8" id="KW-1185">Reference proteome</keyword>
<feature type="transmembrane region" description="Helical" evidence="6">
    <location>
        <begin position="266"/>
        <end position="287"/>
    </location>
</feature>
<proteinExistence type="predicted"/>
<feature type="transmembrane region" description="Helical" evidence="6">
    <location>
        <begin position="182"/>
        <end position="202"/>
    </location>
</feature>
<feature type="transmembrane region" description="Helical" evidence="6">
    <location>
        <begin position="33"/>
        <end position="54"/>
    </location>
</feature>
<evidence type="ECO:0000256" key="1">
    <source>
        <dbReference type="ARBA" id="ARBA00004141"/>
    </source>
</evidence>
<name>A0A506YAJ5_9MICO</name>
<comment type="subcellular location">
    <subcellularLocation>
        <location evidence="1">Membrane</location>
        <topology evidence="1">Multi-pass membrane protein</topology>
    </subcellularLocation>
</comment>
<feature type="transmembrane region" description="Helical" evidence="6">
    <location>
        <begin position="75"/>
        <end position="94"/>
    </location>
</feature>
<keyword evidence="3 6" id="KW-0812">Transmembrane</keyword>
<organism evidence="7 8">
    <name type="scientific">Schumannella soli</name>
    <dbReference type="NCBI Taxonomy" id="2590779"/>
    <lineage>
        <taxon>Bacteria</taxon>
        <taxon>Bacillati</taxon>
        <taxon>Actinomycetota</taxon>
        <taxon>Actinomycetes</taxon>
        <taxon>Micrococcales</taxon>
        <taxon>Microbacteriaceae</taxon>
        <taxon>Schumannella</taxon>
    </lineage>
</organism>
<evidence type="ECO:0000256" key="3">
    <source>
        <dbReference type="ARBA" id="ARBA00022692"/>
    </source>
</evidence>
<feature type="transmembrane region" description="Helical" evidence="6">
    <location>
        <begin position="114"/>
        <end position="130"/>
    </location>
</feature>
<dbReference type="GO" id="GO:0015086">
    <property type="term" value="F:cadmium ion transmembrane transporter activity"/>
    <property type="evidence" value="ECO:0007669"/>
    <property type="project" value="TreeGrafter"/>
</dbReference>
<evidence type="ECO:0000256" key="2">
    <source>
        <dbReference type="ARBA" id="ARBA00022448"/>
    </source>
</evidence>
<protein>
    <submittedName>
        <fullName evidence="7">Divalent metal cation transporter</fullName>
    </submittedName>
</protein>
<feature type="transmembrane region" description="Helical" evidence="6">
    <location>
        <begin position="142"/>
        <end position="162"/>
    </location>
</feature>
<feature type="transmembrane region" description="Helical" evidence="6">
    <location>
        <begin position="317"/>
        <end position="340"/>
    </location>
</feature>
<dbReference type="OrthoDB" id="9787548at2"/>
<dbReference type="Pfam" id="PF01566">
    <property type="entry name" value="Nramp"/>
    <property type="match status" value="1"/>
</dbReference>
<keyword evidence="5 6" id="KW-0472">Membrane</keyword>
<dbReference type="PANTHER" id="PTHR11706">
    <property type="entry name" value="SOLUTE CARRIER PROTEIN FAMILY 11 MEMBER"/>
    <property type="match status" value="1"/>
</dbReference>
<dbReference type="GO" id="GO:0034755">
    <property type="term" value="P:iron ion transmembrane transport"/>
    <property type="evidence" value="ECO:0007669"/>
    <property type="project" value="TreeGrafter"/>
</dbReference>
<reference evidence="7 8" key="1">
    <citation type="submission" date="2019-06" db="EMBL/GenBank/DDBJ databases">
        <authorList>
            <person name="Li F."/>
        </authorList>
    </citation>
    <scope>NUCLEOTIDE SEQUENCE [LARGE SCALE GENOMIC DNA]</scope>
    <source>
        <strain evidence="7 8">10F1D-1</strain>
    </source>
</reference>
<feature type="transmembrane region" description="Helical" evidence="6">
    <location>
        <begin position="223"/>
        <end position="246"/>
    </location>
</feature>
<evidence type="ECO:0000313" key="8">
    <source>
        <dbReference type="Proteomes" id="UP000316252"/>
    </source>
</evidence>
<keyword evidence="2" id="KW-0813">Transport</keyword>
<feature type="transmembrane region" description="Helical" evidence="6">
    <location>
        <begin position="346"/>
        <end position="366"/>
    </location>
</feature>
<dbReference type="AlphaFoldDB" id="A0A506YAJ5"/>
<evidence type="ECO:0000256" key="5">
    <source>
        <dbReference type="ARBA" id="ARBA00023136"/>
    </source>
</evidence>
<evidence type="ECO:0000313" key="7">
    <source>
        <dbReference type="EMBL" id="TPW77489.1"/>
    </source>
</evidence>
<comment type="caution">
    <text evidence="7">The sequence shown here is derived from an EMBL/GenBank/DDBJ whole genome shotgun (WGS) entry which is preliminary data.</text>
</comment>
<dbReference type="PANTHER" id="PTHR11706:SF33">
    <property type="entry name" value="NATURAL RESISTANCE-ASSOCIATED MACROPHAGE PROTEIN 2"/>
    <property type="match status" value="1"/>
</dbReference>
<dbReference type="GO" id="GO:0005384">
    <property type="term" value="F:manganese ion transmembrane transporter activity"/>
    <property type="evidence" value="ECO:0007669"/>
    <property type="project" value="TreeGrafter"/>
</dbReference>
<dbReference type="GO" id="GO:0005886">
    <property type="term" value="C:plasma membrane"/>
    <property type="evidence" value="ECO:0007669"/>
    <property type="project" value="TreeGrafter"/>
</dbReference>
<gene>
    <name evidence="7" type="ORF">FJ657_02060</name>
</gene>
<dbReference type="Proteomes" id="UP000316252">
    <property type="component" value="Unassembled WGS sequence"/>
</dbReference>
<keyword evidence="4 6" id="KW-1133">Transmembrane helix</keyword>
<dbReference type="RefSeq" id="WP_141162017.1">
    <property type="nucleotide sequence ID" value="NZ_VHQG01000001.1"/>
</dbReference>
<sequence length="408" mass="42906">MKRLFAVALGILTAIGGFVDIGDLVTNAVVGSRFGLGLAWVTVLGVVGICLYANMSGRVAAVSGRATFEIIRERLGARAGMANLAASFLINLMTMTAEIGGVALVFQLVTGIDPLLWVPLAAFGVWIVVWRAKFSALENATGLLGLSLIVFAVAVFLLQPDWGHLGMQLIPRIPESESGSTYWYYAIALFGAAMTPYEVFFFSSGGIEEGWTVKDLGQTRANVLVGFPLGGILSIAIAACATLVLLPQAIDVTSLSQVVLPVVQAGGTIAFGFVVVGIAAATFGAALETTLSSGYTLAQYFGWSWGKFRRPARAARFHLIMLIGLVIAVLVLLTGVDPIAVTEFSVVFSAIALPLTYIPILIVANDRQYMGRHVNGKLVNALGLVFLVVIVAASVAAIPLMIITGAGQ</sequence>
<evidence type="ECO:0000256" key="6">
    <source>
        <dbReference type="SAM" id="Phobius"/>
    </source>
</evidence>
<feature type="transmembrane region" description="Helical" evidence="6">
    <location>
        <begin position="378"/>
        <end position="403"/>
    </location>
</feature>
<dbReference type="EMBL" id="VHQG01000001">
    <property type="protein sequence ID" value="TPW77489.1"/>
    <property type="molecule type" value="Genomic_DNA"/>
</dbReference>
<accession>A0A506YAJ5</accession>
<evidence type="ECO:0000256" key="4">
    <source>
        <dbReference type="ARBA" id="ARBA00022989"/>
    </source>
</evidence>
<dbReference type="InterPro" id="IPR001046">
    <property type="entry name" value="NRAMP_fam"/>
</dbReference>